<organism evidence="9 10">
    <name type="scientific">Nyssa sinensis</name>
    <dbReference type="NCBI Taxonomy" id="561372"/>
    <lineage>
        <taxon>Eukaryota</taxon>
        <taxon>Viridiplantae</taxon>
        <taxon>Streptophyta</taxon>
        <taxon>Embryophyta</taxon>
        <taxon>Tracheophyta</taxon>
        <taxon>Spermatophyta</taxon>
        <taxon>Magnoliopsida</taxon>
        <taxon>eudicotyledons</taxon>
        <taxon>Gunneridae</taxon>
        <taxon>Pentapetalae</taxon>
        <taxon>asterids</taxon>
        <taxon>Cornales</taxon>
        <taxon>Nyssaceae</taxon>
        <taxon>Nyssa</taxon>
    </lineage>
</organism>
<feature type="domain" description="Helicase ATP-binding" evidence="6">
    <location>
        <begin position="71"/>
        <end position="250"/>
    </location>
</feature>
<dbReference type="SUPFAM" id="SSF52540">
    <property type="entry name" value="P-loop containing nucleoside triphosphate hydrolases"/>
    <property type="match status" value="1"/>
</dbReference>
<evidence type="ECO:0000259" key="8">
    <source>
        <dbReference type="PROSITE" id="PS51327"/>
    </source>
</evidence>
<evidence type="ECO:0000259" key="6">
    <source>
        <dbReference type="PROSITE" id="PS51192"/>
    </source>
</evidence>
<accession>A0A5J5C377</accession>
<dbReference type="EMBL" id="CM018031">
    <property type="protein sequence ID" value="KAA8549785.1"/>
    <property type="molecule type" value="Genomic_DNA"/>
</dbReference>
<evidence type="ECO:0000256" key="4">
    <source>
        <dbReference type="PROSITE-ProRule" id="PRU00657"/>
    </source>
</evidence>
<dbReference type="PROSITE" id="PS51192">
    <property type="entry name" value="HELICASE_ATP_BIND_1"/>
    <property type="match status" value="1"/>
</dbReference>
<gene>
    <name evidence="9" type="ORF">F0562_001469</name>
</gene>
<dbReference type="GO" id="GO:0004525">
    <property type="term" value="F:ribonuclease III activity"/>
    <property type="evidence" value="ECO:0007669"/>
    <property type="project" value="TreeGrafter"/>
</dbReference>
<dbReference type="Proteomes" id="UP000325577">
    <property type="component" value="Linkage Group LG0"/>
</dbReference>
<dbReference type="SMART" id="SM00487">
    <property type="entry name" value="DEXDc"/>
    <property type="match status" value="1"/>
</dbReference>
<feature type="domain" description="Dicer dsRNA-binding fold" evidence="8">
    <location>
        <begin position="602"/>
        <end position="688"/>
    </location>
</feature>
<dbReference type="InterPro" id="IPR014001">
    <property type="entry name" value="Helicase_ATP-bd"/>
</dbReference>
<evidence type="ECO:0000256" key="3">
    <source>
        <dbReference type="ARBA" id="ARBA00022840"/>
    </source>
</evidence>
<dbReference type="PANTHER" id="PTHR14950:SF70">
    <property type="entry name" value="ENDORIBONUCLEASE DICER HOMOLOG 2"/>
    <property type="match status" value="1"/>
</dbReference>
<dbReference type="GO" id="GO:0030422">
    <property type="term" value="P:siRNA processing"/>
    <property type="evidence" value="ECO:0007669"/>
    <property type="project" value="TreeGrafter"/>
</dbReference>
<keyword evidence="10" id="KW-1185">Reference proteome</keyword>
<dbReference type="FunFam" id="3.40.50.300:FF:000705">
    <property type="entry name" value="Endoribonuclease dicer-like protein"/>
    <property type="match status" value="1"/>
</dbReference>
<dbReference type="InterPro" id="IPR038248">
    <property type="entry name" value="Dicer_dimer_sf"/>
</dbReference>
<dbReference type="Pfam" id="PF00271">
    <property type="entry name" value="Helicase_C"/>
    <property type="match status" value="1"/>
</dbReference>
<dbReference type="CDD" id="cd18034">
    <property type="entry name" value="DEXHc_dicer"/>
    <property type="match status" value="1"/>
</dbReference>
<evidence type="ECO:0000259" key="7">
    <source>
        <dbReference type="PROSITE" id="PS51194"/>
    </source>
</evidence>
<dbReference type="FunFam" id="3.30.160.380:FF:000001">
    <property type="entry name" value="Endoribonuclease dicer-like 1"/>
    <property type="match status" value="1"/>
</dbReference>
<dbReference type="Gene3D" id="2.170.260.10">
    <property type="entry name" value="paz domain"/>
    <property type="match status" value="1"/>
</dbReference>
<dbReference type="PROSITE" id="PS50821">
    <property type="entry name" value="PAZ"/>
    <property type="match status" value="1"/>
</dbReference>
<dbReference type="PROSITE" id="PS51327">
    <property type="entry name" value="DICER_DSRBF"/>
    <property type="match status" value="1"/>
</dbReference>
<dbReference type="FunFam" id="3.40.50.300:FF:000420">
    <property type="entry name" value="Endoribonuclease dicer-like 1"/>
    <property type="match status" value="1"/>
</dbReference>
<evidence type="ECO:0000313" key="9">
    <source>
        <dbReference type="EMBL" id="KAA8549785.1"/>
    </source>
</evidence>
<dbReference type="Gene3D" id="3.40.50.300">
    <property type="entry name" value="P-loop containing nucleotide triphosphate hydrolases"/>
    <property type="match status" value="2"/>
</dbReference>
<dbReference type="InterPro" id="IPR005034">
    <property type="entry name" value="Dicer_dimerisation"/>
</dbReference>
<dbReference type="GO" id="GO:0003723">
    <property type="term" value="F:RNA binding"/>
    <property type="evidence" value="ECO:0007669"/>
    <property type="project" value="UniProtKB-UniRule"/>
</dbReference>
<feature type="domain" description="Helicase C-terminal" evidence="7">
    <location>
        <begin position="417"/>
        <end position="581"/>
    </location>
</feature>
<dbReference type="Pfam" id="PF02170">
    <property type="entry name" value="PAZ"/>
    <property type="match status" value="1"/>
</dbReference>
<dbReference type="SMART" id="SM00490">
    <property type="entry name" value="HELICc"/>
    <property type="match status" value="1"/>
</dbReference>
<evidence type="ECO:0000259" key="5">
    <source>
        <dbReference type="PROSITE" id="PS50821"/>
    </source>
</evidence>
<evidence type="ECO:0000256" key="1">
    <source>
        <dbReference type="ARBA" id="ARBA00022741"/>
    </source>
</evidence>
<sequence>MSSATPCFVLTTPKLLVTPTTDCFKILFVPIPHRKGRLRRRMEPLSEMAIDVTQQLSLDPLSFARSYQLEALEKAIKQNTIVFLETGSGKTLIAIMLLRSYAYLLRKPSPYIAVFLVPTVVLVTQQAEAIKMHSDLKVGKYWGEVGVDYWDAATWKQQQDEYEVLVMTPMILLNALRHSFLRLEMIKVLVFDECHNARGRHAYACIMTEFYHRQLQSNNYQVPRIFGMTASPIKAKDSSSVSAYWKQIRELENLMNSKVYTCVSESVLAEYIPFSTPKLKIYKHVDIPDELFECLKNNLKSLKEKHESSLKKSNLSDSAAEAARKRLSKLFSTYLFCLKELGVWLALKAAESLSREGTDIFLWGKLDVCGETIVRDYSLDAFRVFSSFIPSGPDWCIGDDIKANMDAGYLTSKVLCLIESLLEYRDLKDLRCIIFVERVFTAIVLQTLLSELLPKLSGWKTEYMAGNQSGLQTQTRKKQNKIIEEFRKGTVNIIVATSILEEGLDVQSCNLVIRFDPSATVCSFIQSRGRARMQNSDFLLMVRSGDASTLTRVKNYLDSGNIMREESSRHASLPCAPLDSESFTEVSYCVETTDAVVTLSSSVALLYFYCSRLPSDGYFKPSPRCVIDKELGVCTLYLPKSCPIQTVSVQGNVKILKQLACLEACKQLHQIGALTDNLVPDVVEEAVAQELGNEAYVNEQAKYIPLELVSHCDNDSVKLYHCYLIELKRNFEYDIPLHDVVLAVRTELELDDENMTFDMDVDRGCLTVHMKYIGVLSPTSEQVLLCQRFQITVFRIMLDHNLKKLKEILDAVLLRNDFAVFDYLIFPSTGSYQNQAIIDWKCVCSVLFPYENLWNSHTNCSTAKCRGHRVRTQNGLVCSCMLENSLVYTPYSGRVYCITGTSSNLNGNSLMRLKDGGATPYKTYYKSRHGIDLHFERESLLNGRHIFYIQNYLQRCRQKKEKEPSNTSVELPA</sequence>
<dbReference type="Pfam" id="PF03368">
    <property type="entry name" value="Dicer_dimer"/>
    <property type="match status" value="1"/>
</dbReference>
<dbReference type="OrthoDB" id="6513042at2759"/>
<dbReference type="Pfam" id="PF00270">
    <property type="entry name" value="DEAD"/>
    <property type="match status" value="1"/>
</dbReference>
<dbReference type="AlphaFoldDB" id="A0A5J5C377"/>
<keyword evidence="3" id="KW-0067">ATP-binding</keyword>
<name>A0A5J5C377_9ASTE</name>
<proteinExistence type="inferred from homology"/>
<dbReference type="Gene3D" id="3.30.160.380">
    <property type="entry name" value="Dicer dimerisation domain"/>
    <property type="match status" value="1"/>
</dbReference>
<comment type="similarity">
    <text evidence="4">Belongs to the helicase family. Dicer subfamily.</text>
</comment>
<dbReference type="CDD" id="cd18802">
    <property type="entry name" value="SF2_C_dicer"/>
    <property type="match status" value="1"/>
</dbReference>
<evidence type="ECO:0000313" key="10">
    <source>
        <dbReference type="Proteomes" id="UP000325577"/>
    </source>
</evidence>
<dbReference type="InterPro" id="IPR001650">
    <property type="entry name" value="Helicase_C-like"/>
</dbReference>
<dbReference type="GO" id="GO:0005737">
    <property type="term" value="C:cytoplasm"/>
    <property type="evidence" value="ECO:0007669"/>
    <property type="project" value="TreeGrafter"/>
</dbReference>
<evidence type="ECO:0000256" key="2">
    <source>
        <dbReference type="ARBA" id="ARBA00022801"/>
    </source>
</evidence>
<protein>
    <submittedName>
        <fullName evidence="9">Uncharacterized protein</fullName>
    </submittedName>
</protein>
<reference evidence="9 10" key="1">
    <citation type="submission" date="2019-09" db="EMBL/GenBank/DDBJ databases">
        <title>A chromosome-level genome assembly of the Chinese tupelo Nyssa sinensis.</title>
        <authorList>
            <person name="Yang X."/>
            <person name="Kang M."/>
            <person name="Yang Y."/>
            <person name="Xiong H."/>
            <person name="Wang M."/>
            <person name="Zhang Z."/>
            <person name="Wang Z."/>
            <person name="Wu H."/>
            <person name="Ma T."/>
            <person name="Liu J."/>
            <person name="Xi Z."/>
        </authorList>
    </citation>
    <scope>NUCLEOTIDE SEQUENCE [LARGE SCALE GENOMIC DNA]</scope>
    <source>
        <strain evidence="9">J267</strain>
        <tissue evidence="9">Leaf</tissue>
    </source>
</reference>
<dbReference type="InterPro" id="IPR011545">
    <property type="entry name" value="DEAD/DEAH_box_helicase_dom"/>
</dbReference>
<dbReference type="InterPro" id="IPR027417">
    <property type="entry name" value="P-loop_NTPase"/>
</dbReference>
<dbReference type="InterPro" id="IPR003100">
    <property type="entry name" value="PAZ_dom"/>
</dbReference>
<dbReference type="PROSITE" id="PS51194">
    <property type="entry name" value="HELICASE_CTER"/>
    <property type="match status" value="1"/>
</dbReference>
<keyword evidence="1" id="KW-0547">Nucleotide-binding</keyword>
<dbReference type="GO" id="GO:0005524">
    <property type="term" value="F:ATP binding"/>
    <property type="evidence" value="ECO:0007669"/>
    <property type="project" value="UniProtKB-KW"/>
</dbReference>
<keyword evidence="4" id="KW-0694">RNA-binding</keyword>
<feature type="domain" description="PAZ" evidence="5">
    <location>
        <begin position="866"/>
        <end position="973"/>
    </location>
</feature>
<dbReference type="GO" id="GO:0005634">
    <property type="term" value="C:nucleus"/>
    <property type="evidence" value="ECO:0007669"/>
    <property type="project" value="TreeGrafter"/>
</dbReference>
<keyword evidence="2" id="KW-0378">Hydrolase</keyword>
<dbReference type="PANTHER" id="PTHR14950">
    <property type="entry name" value="DICER-RELATED"/>
    <property type="match status" value="1"/>
</dbReference>